<feature type="transmembrane region" description="Helical" evidence="1">
    <location>
        <begin position="15"/>
        <end position="39"/>
    </location>
</feature>
<protein>
    <submittedName>
        <fullName evidence="2">Uncharacterized protein</fullName>
    </submittedName>
</protein>
<name>A0A0F9MAS7_9ZZZZ</name>
<keyword evidence="1" id="KW-1133">Transmembrane helix</keyword>
<gene>
    <name evidence="2" type="ORF">LCGC14_1178010</name>
</gene>
<evidence type="ECO:0000256" key="1">
    <source>
        <dbReference type="SAM" id="Phobius"/>
    </source>
</evidence>
<keyword evidence="1" id="KW-0812">Transmembrane</keyword>
<reference evidence="2" key="1">
    <citation type="journal article" date="2015" name="Nature">
        <title>Complex archaea that bridge the gap between prokaryotes and eukaryotes.</title>
        <authorList>
            <person name="Spang A."/>
            <person name="Saw J.H."/>
            <person name="Jorgensen S.L."/>
            <person name="Zaremba-Niedzwiedzka K."/>
            <person name="Martijn J."/>
            <person name="Lind A.E."/>
            <person name="van Eijk R."/>
            <person name="Schleper C."/>
            <person name="Guy L."/>
            <person name="Ettema T.J."/>
        </authorList>
    </citation>
    <scope>NUCLEOTIDE SEQUENCE</scope>
</reference>
<comment type="caution">
    <text evidence="2">The sequence shown here is derived from an EMBL/GenBank/DDBJ whole genome shotgun (WGS) entry which is preliminary data.</text>
</comment>
<keyword evidence="1" id="KW-0472">Membrane</keyword>
<accession>A0A0F9MAS7</accession>
<evidence type="ECO:0000313" key="2">
    <source>
        <dbReference type="EMBL" id="KKM96451.1"/>
    </source>
</evidence>
<proteinExistence type="predicted"/>
<dbReference type="EMBL" id="LAZR01005880">
    <property type="protein sequence ID" value="KKM96451.1"/>
    <property type="molecule type" value="Genomic_DNA"/>
</dbReference>
<organism evidence="2">
    <name type="scientific">marine sediment metagenome</name>
    <dbReference type="NCBI Taxonomy" id="412755"/>
    <lineage>
        <taxon>unclassified sequences</taxon>
        <taxon>metagenomes</taxon>
        <taxon>ecological metagenomes</taxon>
    </lineage>
</organism>
<sequence length="52" mass="5797">MDASGVPSLVQNLIYWSQVVISGYVYPIAVLIILGMAYVKFSKFVDSQNKEN</sequence>
<dbReference type="AlphaFoldDB" id="A0A0F9MAS7"/>